<dbReference type="CDD" id="cd02966">
    <property type="entry name" value="TlpA_like_family"/>
    <property type="match status" value="1"/>
</dbReference>
<keyword evidence="3" id="KW-1015">Disulfide bond</keyword>
<evidence type="ECO:0000256" key="3">
    <source>
        <dbReference type="ARBA" id="ARBA00023157"/>
    </source>
</evidence>
<sequence length="197" mass="21132">MPRSSSFALIPLLLLGCAAVTGCDRKKPAEPQAQPAVAPKAETAKVILDNKGAEAPAIPFASPDDTPATLGTFRGQPLLVNMWATWCAPCVAEMPTLDTLARQRAGSLKVISISQDMEGRRVVTPFFAKKKFASLQPYLDKENGLMLALKADELPMTILYDARGKELWRVRGSLDWTGPRAKALIDDAIAGKDVAAG</sequence>
<keyword evidence="2" id="KW-0201">Cytochrome c-type biogenesis</keyword>
<evidence type="ECO:0000256" key="4">
    <source>
        <dbReference type="ARBA" id="ARBA00023284"/>
    </source>
</evidence>
<feature type="domain" description="Thioredoxin" evidence="5">
    <location>
        <begin position="49"/>
        <end position="190"/>
    </location>
</feature>
<evidence type="ECO:0000259" key="5">
    <source>
        <dbReference type="PROSITE" id="PS51352"/>
    </source>
</evidence>
<dbReference type="RefSeq" id="WP_273688232.1">
    <property type="nucleotide sequence ID" value="NZ_CP117411.1"/>
</dbReference>
<accession>A0ABY7TPH3</accession>
<dbReference type="EMBL" id="CP117411">
    <property type="protein sequence ID" value="WCT73749.1"/>
    <property type="molecule type" value="Genomic_DNA"/>
</dbReference>
<evidence type="ECO:0000256" key="1">
    <source>
        <dbReference type="ARBA" id="ARBA00004196"/>
    </source>
</evidence>
<dbReference type="InterPro" id="IPR036249">
    <property type="entry name" value="Thioredoxin-like_sf"/>
</dbReference>
<dbReference type="PANTHER" id="PTHR42852">
    <property type="entry name" value="THIOL:DISULFIDE INTERCHANGE PROTEIN DSBE"/>
    <property type="match status" value="1"/>
</dbReference>
<dbReference type="InterPro" id="IPR050553">
    <property type="entry name" value="Thioredoxin_ResA/DsbE_sf"/>
</dbReference>
<comment type="subcellular location">
    <subcellularLocation>
        <location evidence="1">Cell envelope</location>
    </subcellularLocation>
</comment>
<dbReference type="PANTHER" id="PTHR42852:SF6">
    <property type="entry name" value="THIOL:DISULFIDE INTERCHANGE PROTEIN DSBE"/>
    <property type="match status" value="1"/>
</dbReference>
<keyword evidence="7" id="KW-1185">Reference proteome</keyword>
<dbReference type="Proteomes" id="UP001220395">
    <property type="component" value="Chromosome"/>
</dbReference>
<dbReference type="Gene3D" id="3.40.30.10">
    <property type="entry name" value="Glutaredoxin"/>
    <property type="match status" value="1"/>
</dbReference>
<proteinExistence type="predicted"/>
<dbReference type="InterPro" id="IPR013740">
    <property type="entry name" value="Redoxin"/>
</dbReference>
<organism evidence="6 7">
    <name type="scientific">Sphingomonas naphthae</name>
    <dbReference type="NCBI Taxonomy" id="1813468"/>
    <lineage>
        <taxon>Bacteria</taxon>
        <taxon>Pseudomonadati</taxon>
        <taxon>Pseudomonadota</taxon>
        <taxon>Alphaproteobacteria</taxon>
        <taxon>Sphingomonadales</taxon>
        <taxon>Sphingomonadaceae</taxon>
        <taxon>Sphingomonas</taxon>
    </lineage>
</organism>
<dbReference type="PROSITE" id="PS51352">
    <property type="entry name" value="THIOREDOXIN_2"/>
    <property type="match status" value="1"/>
</dbReference>
<dbReference type="InterPro" id="IPR013766">
    <property type="entry name" value="Thioredoxin_domain"/>
</dbReference>
<protein>
    <submittedName>
        <fullName evidence="6">TlpA disulfide reductase family protein</fullName>
    </submittedName>
</protein>
<name>A0ABY7TPH3_9SPHN</name>
<dbReference type="SUPFAM" id="SSF52833">
    <property type="entry name" value="Thioredoxin-like"/>
    <property type="match status" value="1"/>
</dbReference>
<reference evidence="6 7" key="1">
    <citation type="submission" date="2023-02" db="EMBL/GenBank/DDBJ databases">
        <title>Genome sequence of Sphingomonas naphthae.</title>
        <authorList>
            <person name="Kim S."/>
            <person name="Heo J."/>
            <person name="Kwon S.-W."/>
        </authorList>
    </citation>
    <scope>NUCLEOTIDE SEQUENCE [LARGE SCALE GENOMIC DNA]</scope>
    <source>
        <strain evidence="6 7">KACC 18716</strain>
    </source>
</reference>
<dbReference type="PROSITE" id="PS51257">
    <property type="entry name" value="PROKAR_LIPOPROTEIN"/>
    <property type="match status" value="1"/>
</dbReference>
<dbReference type="InterPro" id="IPR017937">
    <property type="entry name" value="Thioredoxin_CS"/>
</dbReference>
<evidence type="ECO:0000313" key="6">
    <source>
        <dbReference type="EMBL" id="WCT73749.1"/>
    </source>
</evidence>
<dbReference type="PROSITE" id="PS00194">
    <property type="entry name" value="THIOREDOXIN_1"/>
    <property type="match status" value="1"/>
</dbReference>
<evidence type="ECO:0000256" key="2">
    <source>
        <dbReference type="ARBA" id="ARBA00022748"/>
    </source>
</evidence>
<gene>
    <name evidence="6" type="ORF">PQ455_00520</name>
</gene>
<keyword evidence="4" id="KW-0676">Redox-active center</keyword>
<evidence type="ECO:0000313" key="7">
    <source>
        <dbReference type="Proteomes" id="UP001220395"/>
    </source>
</evidence>
<dbReference type="Pfam" id="PF08534">
    <property type="entry name" value="Redoxin"/>
    <property type="match status" value="1"/>
</dbReference>